<dbReference type="InterPro" id="IPR050287">
    <property type="entry name" value="MTA/SAH_deaminase"/>
</dbReference>
<dbReference type="RefSeq" id="WP_011973758.1">
    <property type="nucleotide sequence ID" value="NC_009635.1"/>
</dbReference>
<organism evidence="2 3">
    <name type="scientific">Methanococcus aeolicus (strain ATCC BAA-1280 / DSM 17508 / OCM 812 / Nankai-3)</name>
    <dbReference type="NCBI Taxonomy" id="419665"/>
    <lineage>
        <taxon>Archaea</taxon>
        <taxon>Methanobacteriati</taxon>
        <taxon>Methanobacteriota</taxon>
        <taxon>Methanomada group</taxon>
        <taxon>Methanococci</taxon>
        <taxon>Methanococcales</taxon>
        <taxon>Methanococcaceae</taxon>
        <taxon>Methanococcus</taxon>
    </lineage>
</organism>
<proteinExistence type="predicted"/>
<sequence>MATYLKSNFLYGENFELKKGILTIEDNIIKGFTNENIKNYIKYDGIIIPPLINAHTHIGDNVIKDIGINKTLDELVKPPNGLKHKFLNSCDDKTIIYGILDGMYELYNNGINYFCDFRENGLKGIDLFKKSYQELLYPQEQSRKILPPNPIILGRPTKTDKLELKQEIKEILKNSNGIGLSGCNEYSDNELKFIRKKTTKLFSIHANEHKGSVEYSKKHHNRTEIERIIDLNLNPNFIIHATHSESHEINLLNEYNIPVVVCPRANASFNIGLPNIVELLKSNILIGLGTDNFMANSPSIFKEMDFIYKLYHIEPKEILKFATINNAKILGLNNVGLIKEGFKPDFTFIGPNSINIKYSKNIVASIITRCEMGNIDNFNIEINNRIYNDNNQ</sequence>
<dbReference type="CDD" id="cd01305">
    <property type="entry name" value="archeal_chlorohydrolases"/>
    <property type="match status" value="1"/>
</dbReference>
<dbReference type="OrthoDB" id="42910at2157"/>
<dbReference type="InterPro" id="IPR006680">
    <property type="entry name" value="Amidohydro-rel"/>
</dbReference>
<dbReference type="InterPro" id="IPR011059">
    <property type="entry name" value="Metal-dep_hydrolase_composite"/>
</dbReference>
<dbReference type="STRING" id="419665.Maeo_1048"/>
<dbReference type="KEGG" id="mae:Maeo_1048"/>
<dbReference type="SUPFAM" id="SSF51338">
    <property type="entry name" value="Composite domain of metallo-dependent hydrolases"/>
    <property type="match status" value="1"/>
</dbReference>
<protein>
    <submittedName>
        <fullName evidence="2">Amidohydrolase</fullName>
    </submittedName>
</protein>
<feature type="domain" description="Amidohydrolase-related" evidence="1">
    <location>
        <begin position="46"/>
        <end position="363"/>
    </location>
</feature>
<dbReference type="PANTHER" id="PTHR43794">
    <property type="entry name" value="AMINOHYDROLASE SSNA-RELATED"/>
    <property type="match status" value="1"/>
</dbReference>
<dbReference type="HOGENOM" id="CLU_012358_1_0_2"/>
<dbReference type="AlphaFoldDB" id="A6UVV4"/>
<dbReference type="Gene3D" id="2.30.40.10">
    <property type="entry name" value="Urease, subunit C, domain 1"/>
    <property type="match status" value="1"/>
</dbReference>
<evidence type="ECO:0000313" key="2">
    <source>
        <dbReference type="EMBL" id="ABR56626.1"/>
    </source>
</evidence>
<dbReference type="GO" id="GO:0016810">
    <property type="term" value="F:hydrolase activity, acting on carbon-nitrogen (but not peptide) bonds"/>
    <property type="evidence" value="ECO:0007669"/>
    <property type="project" value="InterPro"/>
</dbReference>
<dbReference type="Proteomes" id="UP000001106">
    <property type="component" value="Chromosome"/>
</dbReference>
<dbReference type="NCBIfam" id="NF005552">
    <property type="entry name" value="PRK07213.1"/>
    <property type="match status" value="1"/>
</dbReference>
<dbReference type="GeneID" id="5327048"/>
<dbReference type="eggNOG" id="arCOG00692">
    <property type="taxonomic scope" value="Archaea"/>
</dbReference>
<dbReference type="SUPFAM" id="SSF51556">
    <property type="entry name" value="Metallo-dependent hydrolases"/>
    <property type="match status" value="1"/>
</dbReference>
<dbReference type="EMBL" id="CP000743">
    <property type="protein sequence ID" value="ABR56626.1"/>
    <property type="molecule type" value="Genomic_DNA"/>
</dbReference>
<evidence type="ECO:0000313" key="3">
    <source>
        <dbReference type="Proteomes" id="UP000001106"/>
    </source>
</evidence>
<evidence type="ECO:0000259" key="1">
    <source>
        <dbReference type="Pfam" id="PF01979"/>
    </source>
</evidence>
<dbReference type="InterPro" id="IPR032466">
    <property type="entry name" value="Metal_Hydrolase"/>
</dbReference>
<name>A6UVV4_META3</name>
<accession>A6UVV4</accession>
<keyword evidence="3" id="KW-1185">Reference proteome</keyword>
<reference evidence="2" key="1">
    <citation type="submission" date="2007-06" db="EMBL/GenBank/DDBJ databases">
        <title>Complete sequence of Methanococcus aeolicus Nankai-3.</title>
        <authorList>
            <consortium name="US DOE Joint Genome Institute"/>
            <person name="Copeland A."/>
            <person name="Lucas S."/>
            <person name="Lapidus A."/>
            <person name="Barry K."/>
            <person name="Glavina del Rio T."/>
            <person name="Dalin E."/>
            <person name="Tice H."/>
            <person name="Pitluck S."/>
            <person name="Chain P."/>
            <person name="Malfatti S."/>
            <person name="Shin M."/>
            <person name="Vergez L."/>
            <person name="Schmutz J."/>
            <person name="Larimer F."/>
            <person name="Land M."/>
            <person name="Hauser L."/>
            <person name="Kyrpides N."/>
            <person name="Lykidis A."/>
            <person name="Sieprawska-Lupa M."/>
            <person name="Whitman W.B."/>
            <person name="Richardson P."/>
        </authorList>
    </citation>
    <scope>NUCLEOTIDE SEQUENCE [LARGE SCALE GENOMIC DNA]</scope>
    <source>
        <strain evidence="2">Nankai-3</strain>
    </source>
</reference>
<dbReference type="Pfam" id="PF01979">
    <property type="entry name" value="Amidohydro_1"/>
    <property type="match status" value="1"/>
</dbReference>
<dbReference type="PANTHER" id="PTHR43794:SF5">
    <property type="entry name" value="CHLOROHYDROLASE FAMILY PROTEIN"/>
    <property type="match status" value="1"/>
</dbReference>
<gene>
    <name evidence="2" type="ordered locus">Maeo_1048</name>
</gene>
<dbReference type="Gene3D" id="3.20.20.140">
    <property type="entry name" value="Metal-dependent hydrolases"/>
    <property type="match status" value="1"/>
</dbReference>